<organism evidence="2 3">
    <name type="scientific">Trametes pubescens</name>
    <name type="common">White-rot fungus</name>
    <dbReference type="NCBI Taxonomy" id="154538"/>
    <lineage>
        <taxon>Eukaryota</taxon>
        <taxon>Fungi</taxon>
        <taxon>Dikarya</taxon>
        <taxon>Basidiomycota</taxon>
        <taxon>Agaricomycotina</taxon>
        <taxon>Agaricomycetes</taxon>
        <taxon>Polyporales</taxon>
        <taxon>Polyporaceae</taxon>
        <taxon>Trametes</taxon>
    </lineage>
</organism>
<keyword evidence="3" id="KW-1185">Reference proteome</keyword>
<name>A0A1M2W1R7_TRAPU</name>
<comment type="caution">
    <text evidence="2">The sequence shown here is derived from an EMBL/GenBank/DDBJ whole genome shotgun (WGS) entry which is preliminary data.</text>
</comment>
<sequence length="85" mass="9959">MHLIVLRTTIRPEKQAPKWVTYNTQDRSQGRQDSEEGYGKPSFPPDTPSAQHEEHWTNMVSQGRYNLRCTLTPEHKIADIRERIV</sequence>
<reference evidence="2 3" key="1">
    <citation type="submission" date="2016-10" db="EMBL/GenBank/DDBJ databases">
        <title>Genome sequence of the basidiomycete white-rot fungus Trametes pubescens.</title>
        <authorList>
            <person name="Makela M.R."/>
            <person name="Granchi Z."/>
            <person name="Peng M."/>
            <person name="De Vries R.P."/>
            <person name="Grigoriev I."/>
            <person name="Riley R."/>
            <person name="Hilden K."/>
        </authorList>
    </citation>
    <scope>NUCLEOTIDE SEQUENCE [LARGE SCALE GENOMIC DNA]</scope>
    <source>
        <strain evidence="2 3">FBCC735</strain>
    </source>
</reference>
<accession>A0A1M2W1R7</accession>
<evidence type="ECO:0000313" key="3">
    <source>
        <dbReference type="Proteomes" id="UP000184267"/>
    </source>
</evidence>
<gene>
    <name evidence="2" type="ORF">TRAPUB_9738</name>
</gene>
<dbReference type="EMBL" id="MNAD01000371">
    <property type="protein sequence ID" value="OJT13702.1"/>
    <property type="molecule type" value="Genomic_DNA"/>
</dbReference>
<evidence type="ECO:0000313" key="2">
    <source>
        <dbReference type="EMBL" id="OJT13702.1"/>
    </source>
</evidence>
<evidence type="ECO:0000256" key="1">
    <source>
        <dbReference type="SAM" id="MobiDB-lite"/>
    </source>
</evidence>
<dbReference type="AlphaFoldDB" id="A0A1M2W1R7"/>
<dbReference type="Proteomes" id="UP000184267">
    <property type="component" value="Unassembled WGS sequence"/>
</dbReference>
<protein>
    <submittedName>
        <fullName evidence="2">Uncharacterized protein</fullName>
    </submittedName>
</protein>
<feature type="compositionally biased region" description="Basic and acidic residues" evidence="1">
    <location>
        <begin position="28"/>
        <end position="38"/>
    </location>
</feature>
<feature type="region of interest" description="Disordered" evidence="1">
    <location>
        <begin position="17"/>
        <end position="53"/>
    </location>
</feature>
<proteinExistence type="predicted"/>